<proteinExistence type="inferred from homology"/>
<feature type="domain" description="TPX2 C-terminal" evidence="7">
    <location>
        <begin position="555"/>
        <end position="606"/>
    </location>
</feature>
<dbReference type="Pfam" id="PF14111">
    <property type="entry name" value="DUF4283"/>
    <property type="match status" value="1"/>
</dbReference>
<dbReference type="Proteomes" id="UP001151760">
    <property type="component" value="Unassembled WGS sequence"/>
</dbReference>
<feature type="region of interest" description="Disordered" evidence="6">
    <location>
        <begin position="181"/>
        <end position="243"/>
    </location>
</feature>
<keyword evidence="11" id="KW-1185">Reference proteome</keyword>
<keyword evidence="4" id="KW-0493">Microtubule</keyword>
<dbReference type="InterPro" id="IPR044216">
    <property type="entry name" value="WDL7"/>
</dbReference>
<evidence type="ECO:0000313" key="11">
    <source>
        <dbReference type="Proteomes" id="UP001151760"/>
    </source>
</evidence>
<dbReference type="Pfam" id="PF06886">
    <property type="entry name" value="TPX2"/>
    <property type="match status" value="2"/>
</dbReference>
<reference evidence="10" key="1">
    <citation type="journal article" date="2022" name="Int. J. Mol. Sci.">
        <title>Draft Genome of Tanacetum Coccineum: Genomic Comparison of Closely Related Tanacetum-Family Plants.</title>
        <authorList>
            <person name="Yamashiro T."/>
            <person name="Shiraishi A."/>
            <person name="Nakayama K."/>
            <person name="Satake H."/>
        </authorList>
    </citation>
    <scope>NUCLEOTIDE SEQUENCE</scope>
</reference>
<feature type="domain" description="DUF4283" evidence="9">
    <location>
        <begin position="1165"/>
        <end position="1224"/>
    </location>
</feature>
<gene>
    <name evidence="10" type="ORF">Tco_1043381</name>
</gene>
<dbReference type="Pfam" id="PF07727">
    <property type="entry name" value="RVT_2"/>
    <property type="match status" value="1"/>
</dbReference>
<reference evidence="10" key="2">
    <citation type="submission" date="2022-01" db="EMBL/GenBank/DDBJ databases">
        <authorList>
            <person name="Yamashiro T."/>
            <person name="Shiraishi A."/>
            <person name="Satake H."/>
            <person name="Nakayama K."/>
        </authorList>
    </citation>
    <scope>NUCLEOTIDE SEQUENCE</scope>
</reference>
<sequence>MEYTSQKGNNLHGLGDSVSLRRFASESLAWEKWSNFLHNRYVEEAKSYAQPGSVAEKKAFFEAYFNKAAAQKPATALLEQEKANAAATCHKSDVEERAYGTNHATHDLLTGISNFDSSQRIVVLHPIKLPPPPVLNLKMFVNERKQGTTQDASKVIDAAAQSPAISLAEPQTEKIVVATDRKNKETLNNTEKFEDHPSVSEDSGTSQMDPPLSKAANGVNKTSESPSVKRRMETSVHPSVVGSKTPGQKWQIFSAVSKSLSAYKNKLQSPTIPSPFTFRTEERATRRKQARANIWFFDSGLLLKLQGPSATIRAFHQIVDFLQRRFLKNIVRVQPACFGVDNFQTAFEVQPSVALSDVFPGLGLYKYQSNPRLLKDNSYEQLPVIEKFRPVGNNLHGLGDSVSLRRFASESLAWEKWSNFLHNRYVEEAKSYAQPGSVAEKKAFFEAYFNKAAAQKPATALLEQEKANAAATCHKSDVEERAYGTNHATHDLLTGISNFDSSQRIVVLHPIKLPPPPVLNLKMFVNERKQGTTQDAGKVIDAAAQSSAISLAEPLTEKIKLEDAQKVQLQTTLKEKAELTRLRQSCCFKARPLPSFYNERETPKSPLKKVTNVISKKPMATPSKVFFVDYVVVTSLYNFAYVNLALQAANGVNKTSETPSKFEEKFKEKDAQKVQLQTTLKEKPETTELRRLRQSFCFKARPLPKFYNERERPKSPLKKTPQANQKSLTPARKTPTTFSQPLSVKKSSKVSIWSSILKEVQVLKSSGFDFLSYCSKRIGDGQSTSFWKETWMGDIPLCELCPRLFALDSAPNICVAAKMAGPLDTSFRRSVRGGVEQQEFSDLSSFLNSVVLSTSNDRWRFCIVFAVGGRSISSFGVLLKEWRVTPQANQKSLTPARKTPTPFSQPLSVKKSSRRLWKTNDQNPDHPLSKYAALIDCEDTHYPIVSSQFVLQEQVIHGGSKSVNLFATKDNPSFDVNAQHVQVSSTGMFGPIPSKSIGRFGNTSSIATEVTSDSVFTSSLNEVGLPQSPLVSLTAPLPLHQSNVDIAATFGFSLSTVDDLEVFIDALGAMCDLICVSRPGESDDLEVGKNALWLELAEETRSGISNIICDRWNTLLNLQKSALISTSYAGATGASSEDQPKVNSNFHPLVADHVFDFVNISIPRKFIKKEQLGKHGLKIIMMNTKGFFFFFKFDSRAGLEAVLEGGHWVIRNSPIILKKWSMDTRLLKEIDSHSDMESMDAIFDENRFSSVLRPSLRILNGTEDIGCPVVPEEVTEEVVQQPEPKLRKNKRSRTLKDLGPEFQLYLNEGTRDRVSDQHFYCFSVEDDPKTFDETMKLPTYWLQIDLQKKTKVARIGTIRLLMAMASIYNLIIYQLDAKTAFLNGDLEEEVYMSQPQGFIMLGNENKVDLTKEFLSSRFSMKDLRDADLVSTPIDKSEKLMPNNGQAVSQLEYSRVIGCLMYVVTCTRPDIAFAVGKLSRYASNPGTQQWKVIQRSKPIAPIPICCDSAATLAKACSQLYNGKSRHLVDHLTKELARDLVIKSAEGM</sequence>
<comment type="caution">
    <text evidence="10">The sequence shown here is derived from an EMBL/GenBank/DDBJ whole genome shotgun (WGS) entry which is preliminary data.</text>
</comment>
<evidence type="ECO:0000259" key="7">
    <source>
        <dbReference type="Pfam" id="PF06886"/>
    </source>
</evidence>
<evidence type="ECO:0000256" key="2">
    <source>
        <dbReference type="ARBA" id="ARBA00005885"/>
    </source>
</evidence>
<feature type="region of interest" description="Disordered" evidence="6">
    <location>
        <begin position="709"/>
        <end position="740"/>
    </location>
</feature>
<feature type="domain" description="TPX2 C-terminal" evidence="7">
    <location>
        <begin position="661"/>
        <end position="716"/>
    </location>
</feature>
<dbReference type="PANTHER" id="PTHR47067">
    <property type="entry name" value="TPX2 (TARGETING PROTEIN FOR XKLP2) PROTEIN FAMILY-RELATED"/>
    <property type="match status" value="1"/>
</dbReference>
<keyword evidence="5" id="KW-0206">Cytoskeleton</keyword>
<evidence type="ECO:0000256" key="3">
    <source>
        <dbReference type="ARBA" id="ARBA00022490"/>
    </source>
</evidence>
<dbReference type="PANTHER" id="PTHR47067:SF7">
    <property type="entry name" value="TPX2 (TARGETING PROTEIN FOR XKLP2) PROTEIN FAMILY"/>
    <property type="match status" value="1"/>
</dbReference>
<evidence type="ECO:0000256" key="1">
    <source>
        <dbReference type="ARBA" id="ARBA00004245"/>
    </source>
</evidence>
<evidence type="ECO:0000256" key="4">
    <source>
        <dbReference type="ARBA" id="ARBA00022701"/>
    </source>
</evidence>
<feature type="compositionally biased region" description="Basic and acidic residues" evidence="6">
    <location>
        <begin position="181"/>
        <end position="199"/>
    </location>
</feature>
<dbReference type="InterPro" id="IPR025558">
    <property type="entry name" value="DUF4283"/>
</dbReference>
<protein>
    <submittedName>
        <fullName evidence="10">Zinc finger, CCHC-type containing protein</fullName>
    </submittedName>
</protein>
<keyword evidence="3" id="KW-0963">Cytoplasm</keyword>
<feature type="domain" description="Reverse transcriptase Ty1/copia-type" evidence="8">
    <location>
        <begin position="1350"/>
        <end position="1407"/>
    </location>
</feature>
<dbReference type="InterPro" id="IPR013103">
    <property type="entry name" value="RVT_2"/>
</dbReference>
<evidence type="ECO:0000256" key="6">
    <source>
        <dbReference type="SAM" id="MobiDB-lite"/>
    </source>
</evidence>
<accession>A0ABQ5GLY4</accession>
<evidence type="ECO:0000313" key="10">
    <source>
        <dbReference type="EMBL" id="GJT76656.1"/>
    </source>
</evidence>
<comment type="similarity">
    <text evidence="2">Belongs to the TPX2 family.</text>
</comment>
<dbReference type="InterPro" id="IPR027329">
    <property type="entry name" value="TPX2_C"/>
</dbReference>
<evidence type="ECO:0000259" key="8">
    <source>
        <dbReference type="Pfam" id="PF07727"/>
    </source>
</evidence>
<evidence type="ECO:0000259" key="9">
    <source>
        <dbReference type="Pfam" id="PF14111"/>
    </source>
</evidence>
<organism evidence="10 11">
    <name type="scientific">Tanacetum coccineum</name>
    <dbReference type="NCBI Taxonomy" id="301880"/>
    <lineage>
        <taxon>Eukaryota</taxon>
        <taxon>Viridiplantae</taxon>
        <taxon>Streptophyta</taxon>
        <taxon>Embryophyta</taxon>
        <taxon>Tracheophyta</taxon>
        <taxon>Spermatophyta</taxon>
        <taxon>Magnoliopsida</taxon>
        <taxon>eudicotyledons</taxon>
        <taxon>Gunneridae</taxon>
        <taxon>Pentapetalae</taxon>
        <taxon>asterids</taxon>
        <taxon>campanulids</taxon>
        <taxon>Asterales</taxon>
        <taxon>Asteraceae</taxon>
        <taxon>Asteroideae</taxon>
        <taxon>Anthemideae</taxon>
        <taxon>Anthemidinae</taxon>
        <taxon>Tanacetum</taxon>
    </lineage>
</organism>
<dbReference type="EMBL" id="BQNB010018643">
    <property type="protein sequence ID" value="GJT76656.1"/>
    <property type="molecule type" value="Genomic_DNA"/>
</dbReference>
<name>A0ABQ5GLY4_9ASTR</name>
<comment type="subcellular location">
    <subcellularLocation>
        <location evidence="1">Cytoplasm</location>
        <location evidence="1">Cytoskeleton</location>
    </subcellularLocation>
</comment>
<evidence type="ECO:0000256" key="5">
    <source>
        <dbReference type="ARBA" id="ARBA00023212"/>
    </source>
</evidence>
<feature type="compositionally biased region" description="Polar residues" evidence="6">
    <location>
        <begin position="721"/>
        <end position="740"/>
    </location>
</feature>